<gene>
    <name evidence="3" type="ORF">Micbo1qcDRAFT_36120</name>
</gene>
<feature type="region of interest" description="Disordered" evidence="1">
    <location>
        <begin position="54"/>
        <end position="114"/>
    </location>
</feature>
<evidence type="ECO:0000256" key="1">
    <source>
        <dbReference type="SAM" id="MobiDB-lite"/>
    </source>
</evidence>
<keyword evidence="2" id="KW-1133">Transmembrane helix</keyword>
<proteinExistence type="predicted"/>
<evidence type="ECO:0000256" key="2">
    <source>
        <dbReference type="SAM" id="Phobius"/>
    </source>
</evidence>
<dbReference type="InParanoid" id="A0A136IMX6"/>
<dbReference type="Proteomes" id="UP000070501">
    <property type="component" value="Unassembled WGS sequence"/>
</dbReference>
<evidence type="ECO:0000313" key="4">
    <source>
        <dbReference type="Proteomes" id="UP000070501"/>
    </source>
</evidence>
<keyword evidence="2" id="KW-0472">Membrane</keyword>
<name>A0A136IMX6_9PEZI</name>
<feature type="compositionally biased region" description="Polar residues" evidence="1">
    <location>
        <begin position="62"/>
        <end position="90"/>
    </location>
</feature>
<reference evidence="4" key="1">
    <citation type="submission" date="2016-02" db="EMBL/GenBank/DDBJ databases">
        <title>Draft genome sequence of Microdochium bolleyi, a fungal endophyte of beachgrass.</title>
        <authorList>
            <consortium name="DOE Joint Genome Institute"/>
            <person name="David A.S."/>
            <person name="May G."/>
            <person name="Haridas S."/>
            <person name="Lim J."/>
            <person name="Wang M."/>
            <person name="Labutti K."/>
            <person name="Lipzen A."/>
            <person name="Barry K."/>
            <person name="Grigoriev I.V."/>
        </authorList>
    </citation>
    <scope>NUCLEOTIDE SEQUENCE [LARGE SCALE GENOMIC DNA]</scope>
    <source>
        <strain evidence="4">J235TASD1</strain>
    </source>
</reference>
<protein>
    <submittedName>
        <fullName evidence="3">Uncharacterized protein</fullName>
    </submittedName>
</protein>
<accession>A0A136IMX6</accession>
<dbReference type="AlphaFoldDB" id="A0A136IMX6"/>
<organism evidence="3 4">
    <name type="scientific">Microdochium bolleyi</name>
    <dbReference type="NCBI Taxonomy" id="196109"/>
    <lineage>
        <taxon>Eukaryota</taxon>
        <taxon>Fungi</taxon>
        <taxon>Dikarya</taxon>
        <taxon>Ascomycota</taxon>
        <taxon>Pezizomycotina</taxon>
        <taxon>Sordariomycetes</taxon>
        <taxon>Xylariomycetidae</taxon>
        <taxon>Xylariales</taxon>
        <taxon>Microdochiaceae</taxon>
        <taxon>Microdochium</taxon>
    </lineage>
</organism>
<evidence type="ECO:0000313" key="3">
    <source>
        <dbReference type="EMBL" id="KXJ86303.1"/>
    </source>
</evidence>
<sequence length="114" mass="12310">MASFADFVSNMVWSAVNWTAFVFKLLALALALPFAGLIVFDFFLWIWKAVKGAPDSSREDNSVNAGVSASHPSLSHNQPRKSASTSQLTPGVSRASEPHIPQQRAGFTAESESN</sequence>
<feature type="transmembrane region" description="Helical" evidence="2">
    <location>
        <begin position="20"/>
        <end position="47"/>
    </location>
</feature>
<keyword evidence="4" id="KW-1185">Reference proteome</keyword>
<keyword evidence="2" id="KW-0812">Transmembrane</keyword>
<dbReference type="EMBL" id="KQ964269">
    <property type="protein sequence ID" value="KXJ86303.1"/>
    <property type="molecule type" value="Genomic_DNA"/>
</dbReference>